<sequence>MSTATENDLDGTLTIELEDAATRRAWVSTLGLLAGMMQQWHFVGLLGGEVRYESDTFSAPYSWGHLPLGRTMLPREEWAPGMDEALDGLRREITAEGWLTAGHGEQAWQDHYRMNT</sequence>
<comment type="caution">
    <text evidence="1">The sequence shown here is derived from an EMBL/GenBank/DDBJ whole genome shotgun (WGS) entry which is preliminary data.</text>
</comment>
<name>A0A543HGH8_9MICO</name>
<evidence type="ECO:0000313" key="2">
    <source>
        <dbReference type="Proteomes" id="UP000316747"/>
    </source>
</evidence>
<evidence type="ECO:0000313" key="1">
    <source>
        <dbReference type="EMBL" id="TQM57451.1"/>
    </source>
</evidence>
<dbReference type="Proteomes" id="UP000316747">
    <property type="component" value="Unassembled WGS sequence"/>
</dbReference>
<dbReference type="RefSeq" id="WP_141846895.1">
    <property type="nucleotide sequence ID" value="NZ_VFPM01000004.1"/>
</dbReference>
<protein>
    <submittedName>
        <fullName evidence="1">Uncharacterized protein</fullName>
    </submittedName>
</protein>
<dbReference type="AlphaFoldDB" id="A0A543HGH8"/>
<accession>A0A543HGH8</accession>
<dbReference type="OrthoDB" id="4485286at2"/>
<dbReference type="EMBL" id="VFPM01000004">
    <property type="protein sequence ID" value="TQM57451.1"/>
    <property type="molecule type" value="Genomic_DNA"/>
</dbReference>
<organism evidence="1 2">
    <name type="scientific">Humibacillus xanthopallidus</name>
    <dbReference type="NCBI Taxonomy" id="412689"/>
    <lineage>
        <taxon>Bacteria</taxon>
        <taxon>Bacillati</taxon>
        <taxon>Actinomycetota</taxon>
        <taxon>Actinomycetes</taxon>
        <taxon>Micrococcales</taxon>
        <taxon>Intrasporangiaceae</taxon>
        <taxon>Humibacillus</taxon>
    </lineage>
</organism>
<keyword evidence="2" id="KW-1185">Reference proteome</keyword>
<gene>
    <name evidence="1" type="ORF">FBY41_4275</name>
</gene>
<reference evidence="1 2" key="1">
    <citation type="submission" date="2019-06" db="EMBL/GenBank/DDBJ databases">
        <title>Genome sequencing of plant associated microbes to promote plant fitness in Sorghum bicolor and Oryza sativa.</title>
        <authorList>
            <person name="Coleman-Derr D."/>
        </authorList>
    </citation>
    <scope>NUCLEOTIDE SEQUENCE [LARGE SCALE GENOMIC DNA]</scope>
    <source>
        <strain evidence="1 2">KV-663</strain>
    </source>
</reference>
<proteinExistence type="predicted"/>